<dbReference type="EMBL" id="JACHFW010000014">
    <property type="protein sequence ID" value="MBB5265690.1"/>
    <property type="molecule type" value="Genomic_DNA"/>
</dbReference>
<keyword evidence="4" id="KW-1185">Reference proteome</keyword>
<dbReference type="Pfam" id="PF03050">
    <property type="entry name" value="DDE_Tnp_IS66"/>
    <property type="match status" value="1"/>
</dbReference>
<feature type="domain" description="Transposase IS66 central" evidence="1">
    <location>
        <begin position="13"/>
        <end position="82"/>
    </location>
</feature>
<protein>
    <recommendedName>
        <fullName evidence="5">Transposase</fullName>
    </recommendedName>
</protein>
<gene>
    <name evidence="3" type="ORF">HNP82_002841</name>
</gene>
<proteinExistence type="predicted"/>
<dbReference type="PANTHER" id="PTHR33678:SF1">
    <property type="entry name" value="BLL1576 PROTEIN"/>
    <property type="match status" value="1"/>
</dbReference>
<dbReference type="InterPro" id="IPR004291">
    <property type="entry name" value="Transposase_IS66_central"/>
</dbReference>
<sequence>MRTNHTLCRYYRYWSWLETVNPAGGSRLAKAVTYAKNQKPYMENYLLDGRCSISNNIAENIARPYAVGRKNFLFHDTVKGARASSIIYSLVETAKLNNLNIYAYLETVLLYMPDYKNEPEGIEELMPWSDMIQQRCRIKSKS</sequence>
<evidence type="ECO:0000313" key="3">
    <source>
        <dbReference type="EMBL" id="MBB5265690.1"/>
    </source>
</evidence>
<dbReference type="RefSeq" id="WP_183775729.1">
    <property type="nucleotide sequence ID" value="NZ_JACHFW010000014.1"/>
</dbReference>
<evidence type="ECO:0000259" key="2">
    <source>
        <dbReference type="Pfam" id="PF13817"/>
    </source>
</evidence>
<reference evidence="3 4" key="1">
    <citation type="submission" date="2020-08" db="EMBL/GenBank/DDBJ databases">
        <title>Genomic Encyclopedia of Type Strains, Phase IV (KMG-IV): sequencing the most valuable type-strain genomes for metagenomic binning, comparative biology and taxonomic classification.</title>
        <authorList>
            <person name="Goeker M."/>
        </authorList>
    </citation>
    <scope>NUCLEOTIDE SEQUENCE [LARGE SCALE GENOMIC DNA]</scope>
    <source>
        <strain evidence="3 4">DSM 106146</strain>
    </source>
</reference>
<comment type="caution">
    <text evidence="3">The sequence shown here is derived from an EMBL/GenBank/DDBJ whole genome shotgun (WGS) entry which is preliminary data.</text>
</comment>
<evidence type="ECO:0008006" key="5">
    <source>
        <dbReference type="Google" id="ProtNLM"/>
    </source>
</evidence>
<feature type="domain" description="Transposase IS66 C-terminal" evidence="2">
    <location>
        <begin position="89"/>
        <end position="128"/>
    </location>
</feature>
<dbReference type="PANTHER" id="PTHR33678">
    <property type="entry name" value="BLL1576 PROTEIN"/>
    <property type="match status" value="1"/>
</dbReference>
<evidence type="ECO:0000313" key="4">
    <source>
        <dbReference type="Proteomes" id="UP000543642"/>
    </source>
</evidence>
<organism evidence="3 4">
    <name type="scientific">Catenibacillus scindens</name>
    <dbReference type="NCBI Taxonomy" id="673271"/>
    <lineage>
        <taxon>Bacteria</taxon>
        <taxon>Bacillati</taxon>
        <taxon>Bacillota</taxon>
        <taxon>Clostridia</taxon>
        <taxon>Lachnospirales</taxon>
        <taxon>Lachnospiraceae</taxon>
        <taxon>Catenibacillus</taxon>
    </lineage>
</organism>
<dbReference type="Pfam" id="PF13817">
    <property type="entry name" value="DDE_Tnp_IS66_C"/>
    <property type="match status" value="1"/>
</dbReference>
<name>A0A7W8M643_9FIRM</name>
<dbReference type="AlphaFoldDB" id="A0A7W8M643"/>
<accession>A0A7W8M643</accession>
<evidence type="ECO:0000259" key="1">
    <source>
        <dbReference type="Pfam" id="PF03050"/>
    </source>
</evidence>
<dbReference type="Proteomes" id="UP000543642">
    <property type="component" value="Unassembled WGS sequence"/>
</dbReference>
<dbReference type="InterPro" id="IPR039552">
    <property type="entry name" value="IS66_C"/>
</dbReference>
<dbReference type="InterPro" id="IPR052344">
    <property type="entry name" value="Transposase-related"/>
</dbReference>